<keyword evidence="6" id="KW-1185">Reference proteome</keyword>
<organism evidence="5 6">
    <name type="scientific">Salininema proteolyticum</name>
    <dbReference type="NCBI Taxonomy" id="1607685"/>
    <lineage>
        <taxon>Bacteria</taxon>
        <taxon>Bacillati</taxon>
        <taxon>Actinomycetota</taxon>
        <taxon>Actinomycetes</taxon>
        <taxon>Glycomycetales</taxon>
        <taxon>Glycomycetaceae</taxon>
        <taxon>Salininema</taxon>
    </lineage>
</organism>
<dbReference type="Proteomes" id="UP001595823">
    <property type="component" value="Unassembled WGS sequence"/>
</dbReference>
<evidence type="ECO:0000256" key="3">
    <source>
        <dbReference type="ARBA" id="ARBA00038054"/>
    </source>
</evidence>
<evidence type="ECO:0000256" key="1">
    <source>
        <dbReference type="ARBA" id="ARBA00001917"/>
    </source>
</evidence>
<dbReference type="EC" id="1.5.1.-" evidence="5"/>
<dbReference type="RefSeq" id="WP_380623474.1">
    <property type="nucleotide sequence ID" value="NZ_JBHSDK010000026.1"/>
</dbReference>
<dbReference type="PANTHER" id="PTHR43567:SF1">
    <property type="entry name" value="FLAVOREDOXIN"/>
    <property type="match status" value="1"/>
</dbReference>
<evidence type="ECO:0000313" key="5">
    <source>
        <dbReference type="EMBL" id="MFC4336985.1"/>
    </source>
</evidence>
<comment type="cofactor">
    <cofactor evidence="1">
        <name>FMN</name>
        <dbReference type="ChEBI" id="CHEBI:58210"/>
    </cofactor>
</comment>
<keyword evidence="5" id="KW-0560">Oxidoreductase</keyword>
<proteinExistence type="inferred from homology"/>
<gene>
    <name evidence="5" type="ORF">ACFPET_17415</name>
</gene>
<comment type="caution">
    <text evidence="5">The sequence shown here is derived from an EMBL/GenBank/DDBJ whole genome shotgun (WGS) entry which is preliminary data.</text>
</comment>
<dbReference type="SUPFAM" id="SSF50475">
    <property type="entry name" value="FMN-binding split barrel"/>
    <property type="match status" value="1"/>
</dbReference>
<dbReference type="GO" id="GO:0016491">
    <property type="term" value="F:oxidoreductase activity"/>
    <property type="evidence" value="ECO:0007669"/>
    <property type="project" value="UniProtKB-KW"/>
</dbReference>
<accession>A0ABV8U2I6</accession>
<dbReference type="PANTHER" id="PTHR43567">
    <property type="entry name" value="FLAVOREDOXIN-RELATED-RELATED"/>
    <property type="match status" value="1"/>
</dbReference>
<dbReference type="InterPro" id="IPR012349">
    <property type="entry name" value="Split_barrel_FMN-bd"/>
</dbReference>
<name>A0ABV8U2I6_9ACTN</name>
<comment type="similarity">
    <text evidence="3">Belongs to the flavoredoxin family.</text>
</comment>
<dbReference type="InterPro" id="IPR052174">
    <property type="entry name" value="Flavoredoxin"/>
</dbReference>
<evidence type="ECO:0000256" key="2">
    <source>
        <dbReference type="ARBA" id="ARBA00022630"/>
    </source>
</evidence>
<dbReference type="Pfam" id="PF01613">
    <property type="entry name" value="Flavin_Reduct"/>
    <property type="match status" value="1"/>
</dbReference>
<keyword evidence="2" id="KW-0285">Flavoprotein</keyword>
<dbReference type="EMBL" id="JBHSDK010000026">
    <property type="protein sequence ID" value="MFC4336985.1"/>
    <property type="molecule type" value="Genomic_DNA"/>
</dbReference>
<dbReference type="InterPro" id="IPR002563">
    <property type="entry name" value="Flavin_Rdtase-like_dom"/>
</dbReference>
<evidence type="ECO:0000313" key="6">
    <source>
        <dbReference type="Proteomes" id="UP001595823"/>
    </source>
</evidence>
<feature type="domain" description="Flavin reductase like" evidence="4">
    <location>
        <begin position="13"/>
        <end position="162"/>
    </location>
</feature>
<sequence length="217" mass="23470">MTTELNDLKVLYFGTPVVLLGTLNPDGTTNIAPMSSVWWLGRSALLGMGASSQTTANLKRQGQVVINLVPPEMAGAVNKIALLTGSRTPSESKRAKGYRFEADKYGAAGLTERESVLVEPTRVAESPIQLECCLVKARPLGYPEPFATCFEVHVRRVHVDEGLVLPGTSHIDPDAWDPLIMKFTEFYGGGSNVAESDLAGAWNMPAGDRRGLTPRTR</sequence>
<protein>
    <submittedName>
        <fullName evidence="5">Flavin reductase family protein</fullName>
        <ecNumber evidence="5">1.5.1.-</ecNumber>
    </submittedName>
</protein>
<reference evidence="6" key="1">
    <citation type="journal article" date="2019" name="Int. J. Syst. Evol. Microbiol.">
        <title>The Global Catalogue of Microorganisms (GCM) 10K type strain sequencing project: providing services to taxonomists for standard genome sequencing and annotation.</title>
        <authorList>
            <consortium name="The Broad Institute Genomics Platform"/>
            <consortium name="The Broad Institute Genome Sequencing Center for Infectious Disease"/>
            <person name="Wu L."/>
            <person name="Ma J."/>
        </authorList>
    </citation>
    <scope>NUCLEOTIDE SEQUENCE [LARGE SCALE GENOMIC DNA]</scope>
    <source>
        <strain evidence="6">IBRC-M 10908</strain>
    </source>
</reference>
<dbReference type="Gene3D" id="2.30.110.10">
    <property type="entry name" value="Electron Transport, Fmn-binding Protein, Chain A"/>
    <property type="match status" value="1"/>
</dbReference>
<evidence type="ECO:0000259" key="4">
    <source>
        <dbReference type="Pfam" id="PF01613"/>
    </source>
</evidence>